<dbReference type="NCBIfam" id="TIGR03701">
    <property type="entry name" value="mena_SCO4490"/>
    <property type="match status" value="1"/>
</dbReference>
<evidence type="ECO:0000259" key="3">
    <source>
        <dbReference type="Pfam" id="PF20695"/>
    </source>
</evidence>
<evidence type="ECO:0000259" key="2">
    <source>
        <dbReference type="Pfam" id="PF01977"/>
    </source>
</evidence>
<dbReference type="InterPro" id="IPR049381">
    <property type="entry name" value="UbiD-like_C"/>
</dbReference>
<dbReference type="Proteomes" id="UP000034954">
    <property type="component" value="Unassembled WGS sequence"/>
</dbReference>
<sequence>MRIYSLQDFIKYLETTGELIRIKTEVDAKLEVVEISIRALRENMPALLFENVRGSRFPLAMNVLASEKRIELALGKHPNQLGDELITFMEEALPPKPKVFFQHPGIVGRLFCTLPKTISRPPSQQVMCSPNLNEFPITTSWPEDGGRFITLPQVFTYDPQTKKRNVGMYRMQLFDERTTGMHWQIQKGGGFHYYRAKKMGKEFQIAVALGTDPALLLATVAALPEGIDEVMFSGFLRGKRTRMARGKTISLLVPADAEFILEGTVHLTELRMEGPFGDHFGHYSNAAEFPVFSINTITHRRNPIYPATVVGRPPMEDKYLGNATQQVLGPLIRLIHPEICDLWAYYEAGFHNLLVVAVEERYRKEAMKTALSIMGEGQLSLTKCIITVSEDVNPRDFHAVLRAIRENFDPAYDFIMIPKVPLDTLDFTSYKMNLGSKMIIDATKGKSGNVVWEDSLKVQDFERLLKIADARIEDWNIIDETLLVVTVPDNGKEIVTKLTKSPEIIGPKIIAAVSPDVNVRDLEQTIWGIFTRFDAERDMVFTQEKLVGISPVFRGKMGIDATWKRGYPLPLVMTDEIIDHVDKQWDTYWK</sequence>
<dbReference type="AlphaFoldDB" id="A0A0M2UWP1"/>
<dbReference type="InterPro" id="IPR002830">
    <property type="entry name" value="UbiD"/>
</dbReference>
<comment type="caution">
    <text evidence="5">The sequence shown here is derived from an EMBL/GenBank/DDBJ whole genome shotgun (WGS) entry which is preliminary data.</text>
</comment>
<comment type="similarity">
    <text evidence="1">Belongs to the UbiD family.</text>
</comment>
<dbReference type="EMBL" id="LAQJ01000120">
    <property type="protein sequence ID" value="KKO20252.1"/>
    <property type="molecule type" value="Genomic_DNA"/>
</dbReference>
<evidence type="ECO:0000313" key="5">
    <source>
        <dbReference type="EMBL" id="KKO20252.1"/>
    </source>
</evidence>
<reference evidence="5 6" key="1">
    <citation type="journal article" date="2013" name="BMC Microbiol.">
        <title>Identification of the type II cytochrome c maturation pathway in anammox bacteria by comparative genomics.</title>
        <authorList>
            <person name="Ferousi C."/>
            <person name="Speth D.R."/>
            <person name="Reimann J."/>
            <person name="Op den Camp H.J."/>
            <person name="Allen J.W."/>
            <person name="Keltjens J.T."/>
            <person name="Jetten M.S."/>
        </authorList>
    </citation>
    <scope>NUCLEOTIDE SEQUENCE [LARGE SCALE GENOMIC DNA]</scope>
    <source>
        <strain evidence="5">RU1</strain>
    </source>
</reference>
<evidence type="ECO:0008006" key="7">
    <source>
        <dbReference type="Google" id="ProtNLM"/>
    </source>
</evidence>
<evidence type="ECO:0000256" key="1">
    <source>
        <dbReference type="ARBA" id="ARBA00010021"/>
    </source>
</evidence>
<evidence type="ECO:0000313" key="6">
    <source>
        <dbReference type="Proteomes" id="UP000034954"/>
    </source>
</evidence>
<feature type="domain" description="3-octaprenyl-4-hydroxybenzoate carboxy-lyase-like N-terminal" evidence="3">
    <location>
        <begin position="10"/>
        <end position="87"/>
    </location>
</feature>
<gene>
    <name evidence="5" type="ORF">BROFUL_01018</name>
</gene>
<dbReference type="PANTHER" id="PTHR30108">
    <property type="entry name" value="3-OCTAPRENYL-4-HYDROXYBENZOATE CARBOXY-LYASE-RELATED"/>
    <property type="match status" value="1"/>
</dbReference>
<dbReference type="Pfam" id="PF20696">
    <property type="entry name" value="UbiD_C"/>
    <property type="match status" value="2"/>
</dbReference>
<name>A0A0M2UWP1_9BACT</name>
<accession>A0A0M2UWP1</accession>
<dbReference type="InterPro" id="IPR049383">
    <property type="entry name" value="UbiD-like_N"/>
</dbReference>
<dbReference type="GO" id="GO:0005737">
    <property type="term" value="C:cytoplasm"/>
    <property type="evidence" value="ECO:0007669"/>
    <property type="project" value="TreeGrafter"/>
</dbReference>
<feature type="domain" description="3-octaprenyl-4-hydroxybenzoate carboxy-lyase-like C-terminal" evidence="4">
    <location>
        <begin position="319"/>
        <end position="442"/>
    </location>
</feature>
<keyword evidence="6" id="KW-1185">Reference proteome</keyword>
<organism evidence="5 6">
    <name type="scientific">Candidatus Brocadia fulgida</name>
    <dbReference type="NCBI Taxonomy" id="380242"/>
    <lineage>
        <taxon>Bacteria</taxon>
        <taxon>Pseudomonadati</taxon>
        <taxon>Planctomycetota</taxon>
        <taxon>Candidatus Brocadiia</taxon>
        <taxon>Candidatus Brocadiales</taxon>
        <taxon>Candidatus Brocadiaceae</taxon>
        <taxon>Candidatus Brocadia</taxon>
    </lineage>
</organism>
<dbReference type="SUPFAM" id="SSF143968">
    <property type="entry name" value="UbiD C-terminal domain-like"/>
    <property type="match status" value="2"/>
</dbReference>
<dbReference type="Pfam" id="PF20695">
    <property type="entry name" value="UbiD_N"/>
    <property type="match status" value="1"/>
</dbReference>
<feature type="domain" description="3-octaprenyl-4-hydroxybenzoate carboxy-lyase-like Rift-related" evidence="2">
    <location>
        <begin position="120"/>
        <end position="313"/>
    </location>
</feature>
<dbReference type="SUPFAM" id="SSF50475">
    <property type="entry name" value="FMN-binding split barrel"/>
    <property type="match status" value="1"/>
</dbReference>
<proteinExistence type="inferred from homology"/>
<dbReference type="GO" id="GO:0016831">
    <property type="term" value="F:carboxy-lyase activity"/>
    <property type="evidence" value="ECO:0007669"/>
    <property type="project" value="InterPro"/>
</dbReference>
<dbReference type="NCBIfam" id="TIGR00148">
    <property type="entry name" value="UbiD family decarboxylase"/>
    <property type="match status" value="1"/>
</dbReference>
<protein>
    <recommendedName>
        <fullName evidence="7">Menaquinone biosynthesis decarboxylase</fullName>
    </recommendedName>
</protein>
<dbReference type="PATRIC" id="fig|380242.3.peg.1278"/>
<dbReference type="Pfam" id="PF01977">
    <property type="entry name" value="UbiD"/>
    <property type="match status" value="1"/>
</dbReference>
<dbReference type="InterPro" id="IPR022390">
    <property type="entry name" value="HBDC"/>
</dbReference>
<dbReference type="PANTHER" id="PTHR30108:SF7">
    <property type="entry name" value="3-POLYPRENYL-4-HYDROXYBENZOATE DECARBOXYLASE"/>
    <property type="match status" value="1"/>
</dbReference>
<dbReference type="Gene3D" id="3.40.1670.10">
    <property type="entry name" value="UbiD C-terminal domain-like"/>
    <property type="match status" value="2"/>
</dbReference>
<feature type="domain" description="3-octaprenyl-4-hydroxybenzoate carboxy-lyase-like C-terminal" evidence="4">
    <location>
        <begin position="491"/>
        <end position="561"/>
    </location>
</feature>
<dbReference type="InterPro" id="IPR048304">
    <property type="entry name" value="UbiD_Rift_dom"/>
</dbReference>
<evidence type="ECO:0000259" key="4">
    <source>
        <dbReference type="Pfam" id="PF20696"/>
    </source>
</evidence>